<organism evidence="1">
    <name type="scientific">Arundo donax</name>
    <name type="common">Giant reed</name>
    <name type="synonym">Donax arundinaceus</name>
    <dbReference type="NCBI Taxonomy" id="35708"/>
    <lineage>
        <taxon>Eukaryota</taxon>
        <taxon>Viridiplantae</taxon>
        <taxon>Streptophyta</taxon>
        <taxon>Embryophyta</taxon>
        <taxon>Tracheophyta</taxon>
        <taxon>Spermatophyta</taxon>
        <taxon>Magnoliopsida</taxon>
        <taxon>Liliopsida</taxon>
        <taxon>Poales</taxon>
        <taxon>Poaceae</taxon>
        <taxon>PACMAD clade</taxon>
        <taxon>Arundinoideae</taxon>
        <taxon>Arundineae</taxon>
        <taxon>Arundo</taxon>
    </lineage>
</organism>
<name>A0A0A9CKK5_ARUDO</name>
<reference evidence="1" key="2">
    <citation type="journal article" date="2015" name="Data Brief">
        <title>Shoot transcriptome of the giant reed, Arundo donax.</title>
        <authorList>
            <person name="Barrero R.A."/>
            <person name="Guerrero F.D."/>
            <person name="Moolhuijzen P."/>
            <person name="Goolsby J.A."/>
            <person name="Tidwell J."/>
            <person name="Bellgard S.E."/>
            <person name="Bellgard M.I."/>
        </authorList>
    </citation>
    <scope>NUCLEOTIDE SEQUENCE</scope>
    <source>
        <tissue evidence="1">Shoot tissue taken approximately 20 cm above the soil surface</tissue>
    </source>
</reference>
<accession>A0A0A9CKK5</accession>
<evidence type="ECO:0000313" key="1">
    <source>
        <dbReference type="EMBL" id="JAD76839.1"/>
    </source>
</evidence>
<reference evidence="1" key="1">
    <citation type="submission" date="2014-09" db="EMBL/GenBank/DDBJ databases">
        <authorList>
            <person name="Magalhaes I.L.F."/>
            <person name="Oliveira U."/>
            <person name="Santos F.R."/>
            <person name="Vidigal T.H.D.A."/>
            <person name="Brescovit A.D."/>
            <person name="Santos A.J."/>
        </authorList>
    </citation>
    <scope>NUCLEOTIDE SEQUENCE</scope>
    <source>
        <tissue evidence="1">Shoot tissue taken approximately 20 cm above the soil surface</tissue>
    </source>
</reference>
<dbReference type="AlphaFoldDB" id="A0A0A9CKK5"/>
<dbReference type="EMBL" id="GBRH01221056">
    <property type="protein sequence ID" value="JAD76839.1"/>
    <property type="molecule type" value="Transcribed_RNA"/>
</dbReference>
<protein>
    <submittedName>
        <fullName evidence="1">Uncharacterized protein</fullName>
    </submittedName>
</protein>
<sequence length="73" mass="8650">MIDGLEDIVQHRLKALEKIEENKARVARYYNKKVISKKFDKGDLVWKLILPIDSKDNRFGKWSPNWEGPYMVS</sequence>
<proteinExistence type="predicted"/>